<dbReference type="EMBL" id="SKFG01000003">
    <property type="protein sequence ID" value="TCZ79349.1"/>
    <property type="molecule type" value="Genomic_DNA"/>
</dbReference>
<dbReference type="GO" id="GO:0008080">
    <property type="term" value="F:N-acetyltransferase activity"/>
    <property type="evidence" value="ECO:0007669"/>
    <property type="project" value="InterPro"/>
</dbReference>
<keyword evidence="2" id="KW-0808">Transferase</keyword>
<dbReference type="InterPro" id="IPR016181">
    <property type="entry name" value="Acyl_CoA_acyltransferase"/>
</dbReference>
<keyword evidence="3" id="KW-1185">Reference proteome</keyword>
<dbReference type="PROSITE" id="PS51186">
    <property type="entry name" value="GNAT"/>
    <property type="match status" value="1"/>
</dbReference>
<gene>
    <name evidence="2" type="ORF">E0485_05675</name>
</gene>
<proteinExistence type="predicted"/>
<dbReference type="Pfam" id="PF13508">
    <property type="entry name" value="Acetyltransf_7"/>
    <property type="match status" value="1"/>
</dbReference>
<protein>
    <submittedName>
        <fullName evidence="2">GNAT family N-acetyltransferase</fullName>
    </submittedName>
</protein>
<evidence type="ECO:0000313" key="2">
    <source>
        <dbReference type="EMBL" id="TCZ79349.1"/>
    </source>
</evidence>
<dbReference type="GO" id="GO:1905502">
    <property type="term" value="F:acetyl-CoA binding"/>
    <property type="evidence" value="ECO:0007669"/>
    <property type="project" value="TreeGrafter"/>
</dbReference>
<dbReference type="AlphaFoldDB" id="A0A4R4EHM0"/>
<name>A0A4R4EHM0_9BACL</name>
<dbReference type="InterPro" id="IPR000182">
    <property type="entry name" value="GNAT_dom"/>
</dbReference>
<organism evidence="2 3">
    <name type="scientific">Paenibacillus albiflavus</name>
    <dbReference type="NCBI Taxonomy" id="2545760"/>
    <lineage>
        <taxon>Bacteria</taxon>
        <taxon>Bacillati</taxon>
        <taxon>Bacillota</taxon>
        <taxon>Bacilli</taxon>
        <taxon>Bacillales</taxon>
        <taxon>Paenibacillaceae</taxon>
        <taxon>Paenibacillus</taxon>
    </lineage>
</organism>
<evidence type="ECO:0000259" key="1">
    <source>
        <dbReference type="PROSITE" id="PS51186"/>
    </source>
</evidence>
<reference evidence="2 3" key="1">
    <citation type="submission" date="2019-03" db="EMBL/GenBank/DDBJ databases">
        <authorList>
            <person name="Kim M.K.M."/>
        </authorList>
    </citation>
    <scope>NUCLEOTIDE SEQUENCE [LARGE SCALE GENOMIC DNA]</scope>
    <source>
        <strain evidence="2 3">18JY21-1</strain>
    </source>
</reference>
<dbReference type="InterPro" id="IPR039840">
    <property type="entry name" value="NAA80"/>
</dbReference>
<dbReference type="OrthoDB" id="9789053at2"/>
<dbReference type="Gene3D" id="3.40.630.30">
    <property type="match status" value="1"/>
</dbReference>
<dbReference type="PANTHER" id="PTHR13538:SF4">
    <property type="entry name" value="N-ALPHA-ACETYLTRANSFERASE 80"/>
    <property type="match status" value="1"/>
</dbReference>
<dbReference type="CDD" id="cd04301">
    <property type="entry name" value="NAT_SF"/>
    <property type="match status" value="1"/>
</dbReference>
<sequence>MFVIKSIKDCPLRHTELVQFVEEKWPNVKGVVLPKIDESLSSEGVLPLTFLLLKNEEIVGFYQLIEQEYIKRKDLSPWIAPLFIDEVERGQALGSVLLEHARQIAGGLGYDKVYLATDHIRYYEKYGFREIGLDNFEWGRPTKLYEHDTIKNFT</sequence>
<comment type="caution">
    <text evidence="2">The sequence shown here is derived from an EMBL/GenBank/DDBJ whole genome shotgun (WGS) entry which is preliminary data.</text>
</comment>
<dbReference type="PANTHER" id="PTHR13538">
    <property type="entry name" value="N-ACETYLTRANSFERASE 6"/>
    <property type="match status" value="1"/>
</dbReference>
<dbReference type="GO" id="GO:0005737">
    <property type="term" value="C:cytoplasm"/>
    <property type="evidence" value="ECO:0007669"/>
    <property type="project" value="TreeGrafter"/>
</dbReference>
<accession>A0A4R4EHM0</accession>
<dbReference type="SUPFAM" id="SSF55729">
    <property type="entry name" value="Acyl-CoA N-acyltransferases (Nat)"/>
    <property type="match status" value="1"/>
</dbReference>
<dbReference type="Proteomes" id="UP000295418">
    <property type="component" value="Unassembled WGS sequence"/>
</dbReference>
<feature type="domain" description="N-acetyltransferase" evidence="1">
    <location>
        <begin position="7"/>
        <end position="151"/>
    </location>
</feature>
<evidence type="ECO:0000313" key="3">
    <source>
        <dbReference type="Proteomes" id="UP000295418"/>
    </source>
</evidence>
<dbReference type="RefSeq" id="WP_132417007.1">
    <property type="nucleotide sequence ID" value="NZ_SKFG01000003.1"/>
</dbReference>